<evidence type="ECO:0000313" key="3">
    <source>
        <dbReference type="Proteomes" id="UP000628463"/>
    </source>
</evidence>
<feature type="domain" description="Phospholipase C/D" evidence="1">
    <location>
        <begin position="7"/>
        <end position="158"/>
    </location>
</feature>
<dbReference type="Proteomes" id="UP000628463">
    <property type="component" value="Unassembled WGS sequence"/>
</dbReference>
<name>A0ABR7G1Y6_9FIRM</name>
<dbReference type="RefSeq" id="WP_186837195.1">
    <property type="nucleotide sequence ID" value="NZ_JACOPD010000007.1"/>
</dbReference>
<evidence type="ECO:0000259" key="1">
    <source>
        <dbReference type="Pfam" id="PF00882"/>
    </source>
</evidence>
<accession>A0ABR7G1Y6</accession>
<keyword evidence="3" id="KW-1185">Reference proteome</keyword>
<reference evidence="2 3" key="1">
    <citation type="submission" date="2020-08" db="EMBL/GenBank/DDBJ databases">
        <title>Genome public.</title>
        <authorList>
            <person name="Liu C."/>
            <person name="Sun Q."/>
        </authorList>
    </citation>
    <scope>NUCLEOTIDE SEQUENCE [LARGE SCALE GENOMIC DNA]</scope>
    <source>
        <strain evidence="2 3">NSJ-43</strain>
    </source>
</reference>
<proteinExistence type="predicted"/>
<dbReference type="Pfam" id="PF00882">
    <property type="entry name" value="Zn_dep_PLPC"/>
    <property type="match status" value="1"/>
</dbReference>
<dbReference type="InterPro" id="IPR029002">
    <property type="entry name" value="PLPC/GPLD1"/>
</dbReference>
<comment type="caution">
    <text evidence="2">The sequence shown here is derived from an EMBL/GenBank/DDBJ whole genome shotgun (WGS) entry which is preliminary data.</text>
</comment>
<protein>
    <submittedName>
        <fullName evidence="2">Zinc dependent phospholipase C family protein</fullName>
    </submittedName>
</protein>
<gene>
    <name evidence="2" type="ORF">H8S01_10750</name>
</gene>
<evidence type="ECO:0000313" key="2">
    <source>
        <dbReference type="EMBL" id="MBC5681437.1"/>
    </source>
</evidence>
<sequence length="277" mass="32433">MPSTYAHYRFGEDIKRQLYGREKLIIEKYQDLFEIGLHGPDILFYYKPLKGNKINEVGYKTHEKSGRDFFEHALNIIKRQEKKEKYIAYIYGVICHFDLDVACHGYIDEKIEKSGISHTEIEVEFDRELMINEGLDPVRHHLTNHIRTDYENESVISKFYKGVSAKDVHKALKSMIYYNNLLCAPSGIKRALIYGLLGISGNYKEMHGLIVNKKKNPQCEDSTLKLMSLYQTALKRAKKHIVEFDEQLCGENKKFDDIYNYSFGSKFIENEVLHEKK</sequence>
<organism evidence="2 3">
    <name type="scientific">Lachnospira hominis</name>
    <name type="common">ex Liu et al. 2021</name>
    <dbReference type="NCBI Taxonomy" id="2763051"/>
    <lineage>
        <taxon>Bacteria</taxon>
        <taxon>Bacillati</taxon>
        <taxon>Bacillota</taxon>
        <taxon>Clostridia</taxon>
        <taxon>Lachnospirales</taxon>
        <taxon>Lachnospiraceae</taxon>
        <taxon>Lachnospira</taxon>
    </lineage>
</organism>
<dbReference type="EMBL" id="JACOPD010000007">
    <property type="protein sequence ID" value="MBC5681437.1"/>
    <property type="molecule type" value="Genomic_DNA"/>
</dbReference>